<dbReference type="PANTHER" id="PTHR42785:SF1">
    <property type="entry name" value="DNA TOPOISOMERASE"/>
    <property type="match status" value="1"/>
</dbReference>
<dbReference type="HAMAP" id="MF_00952">
    <property type="entry name" value="Topoisom_1_prok"/>
    <property type="match status" value="1"/>
</dbReference>
<dbReference type="Gene3D" id="2.70.20.10">
    <property type="entry name" value="Topoisomerase I, domain 3"/>
    <property type="match status" value="1"/>
</dbReference>
<dbReference type="InterPro" id="IPR003602">
    <property type="entry name" value="Topo_IA_DNA-bd_dom"/>
</dbReference>
<dbReference type="SUPFAM" id="SSF56712">
    <property type="entry name" value="Prokaryotic type I DNA topoisomerase"/>
    <property type="match status" value="1"/>
</dbReference>
<dbReference type="CDD" id="cd00186">
    <property type="entry name" value="TOP1Ac"/>
    <property type="match status" value="1"/>
</dbReference>
<accession>A0A6C0M358</accession>
<evidence type="ECO:0000259" key="10">
    <source>
        <dbReference type="PROSITE" id="PS52039"/>
    </source>
</evidence>
<dbReference type="GO" id="GO:0003677">
    <property type="term" value="F:DNA binding"/>
    <property type="evidence" value="ECO:0007669"/>
    <property type="project" value="UniProtKB-KW"/>
</dbReference>
<dbReference type="InterPro" id="IPR003601">
    <property type="entry name" value="Topo_IA_2"/>
</dbReference>
<dbReference type="Gene3D" id="1.10.460.10">
    <property type="entry name" value="Topoisomerase I, domain 2"/>
    <property type="match status" value="1"/>
</dbReference>
<dbReference type="InterPro" id="IPR006171">
    <property type="entry name" value="TOPRIM_dom"/>
</dbReference>
<sequence>MSPYLVIVESPGKIKKISAILGKDYQVTASVGHIQDLEKKSLSIDVDNDFKPSYVVNPDKKKVVAGLKDAVKGKTVYIASDADREGEFIGYSLFSILKPKNYHRITFNEITKTAITNAIKKPRDIDYNLVNAQQCRRLLDRLTGYKISPILYNHFPGKSLAAGRVQSPIVRLLVDNETSINKYFEETNSSHYETLGIFDCDGKDIDCVLYDEDDDKFIVEDKQDAIKLMKSLVTKIWSIGEVSKKETFRYPTAPFTTSTLQQTASSKLHFNVKRTMIVAQKLYEKGYITYMRTDCVTLSDDAHKMIESYVVSNYGDNYYKHKQYISKQKNAQEAHEAIRPTDINKSSVLDLEDEHNKLYQLIWKKTVSSQMSPARVEQTTIKIIPNKNTYYFKGIINRLLFDGFLKVYRDDEDNDDLSIINLDNISKVLVKEFIGKETIKHPPTRYNEASLVKDLEKMGIGRPSTYANMISKIQDHGYVELKNIEGKDKELWDIVYSGDKIKEKKRIVPLGKENKRLVPTELGIMITNFLVQHFSNIMDYQFTANLEEQLDEIADGKRIWHTVLRDFNKILDDTLVNLKKNIIKPERVKSNTDGEVIGDDIYYIKTKYGMAIKKEVDGKDIFVSVKDKPTLDEAIKLIENKGKNVIKIIDKYTIKNGEYGPYIQVKVGKGIKFYPIKNKDPEKLTIDECKKICETVPKKKLNSSKK</sequence>
<evidence type="ECO:0000256" key="2">
    <source>
        <dbReference type="ARBA" id="ARBA00009446"/>
    </source>
</evidence>
<keyword evidence="5" id="KW-0460">Magnesium</keyword>
<evidence type="ECO:0000256" key="4">
    <source>
        <dbReference type="ARBA" id="ARBA00022723"/>
    </source>
</evidence>
<dbReference type="CDD" id="cd03363">
    <property type="entry name" value="TOPRIM_TopoIA_TopoI"/>
    <property type="match status" value="1"/>
</dbReference>
<keyword evidence="7" id="KW-0238">DNA-binding</keyword>
<dbReference type="Gene3D" id="1.10.290.10">
    <property type="entry name" value="Topoisomerase I, domain 4"/>
    <property type="match status" value="1"/>
</dbReference>
<dbReference type="NCBIfam" id="TIGR01051">
    <property type="entry name" value="topA_bact"/>
    <property type="match status" value="1"/>
</dbReference>
<comment type="similarity">
    <text evidence="2">Belongs to the type IA topoisomerase family.</text>
</comment>
<dbReference type="InterPro" id="IPR013497">
    <property type="entry name" value="Topo_IA_cen"/>
</dbReference>
<name>A0A6C0M358_9ZZZZ</name>
<dbReference type="Pfam" id="PF01751">
    <property type="entry name" value="Toprim"/>
    <property type="match status" value="1"/>
</dbReference>
<keyword evidence="8" id="KW-0413">Isomerase</keyword>
<feature type="domain" description="Toprim" evidence="9">
    <location>
        <begin position="3"/>
        <end position="112"/>
    </location>
</feature>
<comment type="catalytic activity">
    <reaction evidence="1">
        <text>ATP-independent breakage of single-stranded DNA, followed by passage and rejoining.</text>
        <dbReference type="EC" id="5.6.2.1"/>
    </reaction>
</comment>
<dbReference type="InterPro" id="IPR013826">
    <property type="entry name" value="Topo_IA_cen_sub3"/>
</dbReference>
<dbReference type="GO" id="GO:0003917">
    <property type="term" value="F:DNA topoisomerase type I (single strand cut, ATP-independent) activity"/>
    <property type="evidence" value="ECO:0007669"/>
    <property type="project" value="UniProtKB-EC"/>
</dbReference>
<reference evidence="11" key="1">
    <citation type="journal article" date="2020" name="Nature">
        <title>Giant virus diversity and host interactions through global metagenomics.</title>
        <authorList>
            <person name="Schulz F."/>
            <person name="Roux S."/>
            <person name="Paez-Espino D."/>
            <person name="Jungbluth S."/>
            <person name="Walsh D.A."/>
            <person name="Denef V.J."/>
            <person name="McMahon K.D."/>
            <person name="Konstantinidis K.T."/>
            <person name="Eloe-Fadrosh E.A."/>
            <person name="Kyrpides N.C."/>
            <person name="Woyke T."/>
        </authorList>
    </citation>
    <scope>NUCLEOTIDE SEQUENCE</scope>
    <source>
        <strain evidence="11">GVMAG-S-1035085-51</strain>
    </source>
</reference>
<dbReference type="InterPro" id="IPR013825">
    <property type="entry name" value="Topo_IA_cen_sub2"/>
</dbReference>
<dbReference type="GO" id="GO:0046872">
    <property type="term" value="F:metal ion binding"/>
    <property type="evidence" value="ECO:0007669"/>
    <property type="project" value="UniProtKB-KW"/>
</dbReference>
<dbReference type="Pfam" id="PF01131">
    <property type="entry name" value="Topoisom_bac"/>
    <property type="match status" value="2"/>
</dbReference>
<dbReference type="InterPro" id="IPR023406">
    <property type="entry name" value="Topo_IA_AS"/>
</dbReference>
<dbReference type="Gene3D" id="3.40.50.140">
    <property type="match status" value="1"/>
</dbReference>
<evidence type="ECO:0000256" key="6">
    <source>
        <dbReference type="ARBA" id="ARBA00023029"/>
    </source>
</evidence>
<proteinExistence type="inferred from homology"/>
<evidence type="ECO:0000256" key="8">
    <source>
        <dbReference type="ARBA" id="ARBA00023235"/>
    </source>
</evidence>
<keyword evidence="4" id="KW-0479">Metal-binding</keyword>
<evidence type="ECO:0000256" key="3">
    <source>
        <dbReference type="ARBA" id="ARBA00012891"/>
    </source>
</evidence>
<dbReference type="InterPro" id="IPR034149">
    <property type="entry name" value="TOPRIM_TopoI"/>
</dbReference>
<dbReference type="PROSITE" id="PS52039">
    <property type="entry name" value="TOPO_IA_2"/>
    <property type="match status" value="1"/>
</dbReference>
<dbReference type="InterPro" id="IPR005733">
    <property type="entry name" value="TopoI_bac-type"/>
</dbReference>
<evidence type="ECO:0000256" key="7">
    <source>
        <dbReference type="ARBA" id="ARBA00023125"/>
    </source>
</evidence>
<evidence type="ECO:0000259" key="9">
    <source>
        <dbReference type="PROSITE" id="PS50880"/>
    </source>
</evidence>
<dbReference type="EMBL" id="MN740615">
    <property type="protein sequence ID" value="QHU35922.1"/>
    <property type="molecule type" value="Genomic_DNA"/>
</dbReference>
<dbReference type="InterPro" id="IPR013824">
    <property type="entry name" value="Topo_IA_cen_sub1"/>
</dbReference>
<protein>
    <recommendedName>
        <fullName evidence="3">DNA topoisomerase</fullName>
        <ecNumber evidence="3">5.6.2.1</ecNumber>
    </recommendedName>
</protein>
<dbReference type="InterPro" id="IPR028612">
    <property type="entry name" value="Topoisom_1_IA"/>
</dbReference>
<dbReference type="SMART" id="SM00436">
    <property type="entry name" value="TOP1Bc"/>
    <property type="match status" value="1"/>
</dbReference>
<keyword evidence="6" id="KW-0799">Topoisomerase</keyword>
<dbReference type="SMART" id="SM00493">
    <property type="entry name" value="TOPRIM"/>
    <property type="match status" value="1"/>
</dbReference>
<feature type="domain" description="Topo IA-type catalytic" evidence="10">
    <location>
        <begin position="126"/>
        <end position="575"/>
    </location>
</feature>
<evidence type="ECO:0000256" key="1">
    <source>
        <dbReference type="ARBA" id="ARBA00000213"/>
    </source>
</evidence>
<dbReference type="PANTHER" id="PTHR42785">
    <property type="entry name" value="DNA TOPOISOMERASE, TYPE IA, CORE"/>
    <property type="match status" value="1"/>
</dbReference>
<dbReference type="PRINTS" id="PR00417">
    <property type="entry name" value="PRTPISMRASEI"/>
</dbReference>
<dbReference type="PROSITE" id="PS50880">
    <property type="entry name" value="TOPRIM"/>
    <property type="match status" value="1"/>
</dbReference>
<dbReference type="InterPro" id="IPR023405">
    <property type="entry name" value="Topo_IA_core_domain"/>
</dbReference>
<evidence type="ECO:0000313" key="11">
    <source>
        <dbReference type="EMBL" id="QHU35922.1"/>
    </source>
</evidence>
<dbReference type="SMART" id="SM00437">
    <property type="entry name" value="TOP1Ac"/>
    <property type="match status" value="1"/>
</dbReference>
<dbReference type="InterPro" id="IPR000380">
    <property type="entry name" value="Topo_IA"/>
</dbReference>
<dbReference type="PROSITE" id="PS00396">
    <property type="entry name" value="TOPO_IA_1"/>
    <property type="match status" value="1"/>
</dbReference>
<dbReference type="AlphaFoldDB" id="A0A6C0M358"/>
<dbReference type="EC" id="5.6.2.1" evidence="3"/>
<dbReference type="GO" id="GO:0006265">
    <property type="term" value="P:DNA topological change"/>
    <property type="evidence" value="ECO:0007669"/>
    <property type="project" value="InterPro"/>
</dbReference>
<evidence type="ECO:0000256" key="5">
    <source>
        <dbReference type="ARBA" id="ARBA00022842"/>
    </source>
</evidence>
<organism evidence="11">
    <name type="scientific">viral metagenome</name>
    <dbReference type="NCBI Taxonomy" id="1070528"/>
    <lineage>
        <taxon>unclassified sequences</taxon>
        <taxon>metagenomes</taxon>
        <taxon>organismal metagenomes</taxon>
    </lineage>
</organism>